<sequence length="228" mass="25666">MMSTRSSGRPSLGMRWFHTRNCPQPRSYLGQGGFDRPSCVTLTHYVELIRGSEEKIRELFSKAKKTAPSIIFIDEIDAIASKRENSQQRMETRIVTQLLTCMEGAAYSRSSNEPTAHVLVIGATNRIDEIDSALRRPGRFDREILVGIPDESAREEILLLHTSNCNHKLDDSIDLRKIARSTPGFVGADLEALVGKVSELAFQRVIDEVEPGSSNDEGRWKEHWSPQQ</sequence>
<dbReference type="Pfam" id="PF00004">
    <property type="entry name" value="AAA"/>
    <property type="match status" value="1"/>
</dbReference>
<dbReference type="InterPro" id="IPR041569">
    <property type="entry name" value="AAA_lid_3"/>
</dbReference>
<feature type="domain" description="ATPase AAA-type core" evidence="2">
    <location>
        <begin position="48"/>
        <end position="147"/>
    </location>
</feature>
<protein>
    <recommendedName>
        <fullName evidence="6">AAA+ ATPase domain-containing protein</fullName>
    </recommendedName>
</protein>
<evidence type="ECO:0000259" key="3">
    <source>
        <dbReference type="Pfam" id="PF17862"/>
    </source>
</evidence>
<evidence type="ECO:0000313" key="4">
    <source>
        <dbReference type="EMBL" id="GAU38457.1"/>
    </source>
</evidence>
<dbReference type="InterPro" id="IPR003959">
    <property type="entry name" value="ATPase_AAA_core"/>
</dbReference>
<organism evidence="4 5">
    <name type="scientific">Trifolium subterraneum</name>
    <name type="common">Subterranean clover</name>
    <dbReference type="NCBI Taxonomy" id="3900"/>
    <lineage>
        <taxon>Eukaryota</taxon>
        <taxon>Viridiplantae</taxon>
        <taxon>Streptophyta</taxon>
        <taxon>Embryophyta</taxon>
        <taxon>Tracheophyta</taxon>
        <taxon>Spermatophyta</taxon>
        <taxon>Magnoliopsida</taxon>
        <taxon>eudicotyledons</taxon>
        <taxon>Gunneridae</taxon>
        <taxon>Pentapetalae</taxon>
        <taxon>rosids</taxon>
        <taxon>fabids</taxon>
        <taxon>Fabales</taxon>
        <taxon>Fabaceae</taxon>
        <taxon>Papilionoideae</taxon>
        <taxon>50 kb inversion clade</taxon>
        <taxon>NPAAA clade</taxon>
        <taxon>Hologalegina</taxon>
        <taxon>IRL clade</taxon>
        <taxon>Trifolieae</taxon>
        <taxon>Trifolium</taxon>
    </lineage>
</organism>
<dbReference type="InterPro" id="IPR003960">
    <property type="entry name" value="ATPase_AAA_CS"/>
</dbReference>
<accession>A0A2Z6P7M6</accession>
<dbReference type="Gene3D" id="1.10.8.60">
    <property type="match status" value="1"/>
</dbReference>
<dbReference type="PANTHER" id="PTHR48470:SF1">
    <property type="entry name" value="CELL DIVISION CONTROL PROTEIN 48 C ISOFORM 1"/>
    <property type="match status" value="1"/>
</dbReference>
<dbReference type="AlphaFoldDB" id="A0A2Z6P7M6"/>
<evidence type="ECO:0000256" key="1">
    <source>
        <dbReference type="RuleBase" id="RU003651"/>
    </source>
</evidence>
<dbReference type="InterPro" id="IPR055278">
    <property type="entry name" value="CDC48c"/>
</dbReference>
<dbReference type="PANTHER" id="PTHR48470">
    <property type="entry name" value="CELL DIVISION CONTROL PROTEIN 48 C ISOFORM 1"/>
    <property type="match status" value="1"/>
</dbReference>
<dbReference type="SUPFAM" id="SSF52540">
    <property type="entry name" value="P-loop containing nucleoside triphosphate hydrolases"/>
    <property type="match status" value="1"/>
</dbReference>
<comment type="similarity">
    <text evidence="1">Belongs to the AAA ATPase family.</text>
</comment>
<dbReference type="Gene3D" id="3.40.50.300">
    <property type="entry name" value="P-loop containing nucleotide triphosphate hydrolases"/>
    <property type="match status" value="1"/>
</dbReference>
<gene>
    <name evidence="4" type="ORF">TSUD_151800</name>
</gene>
<evidence type="ECO:0000313" key="5">
    <source>
        <dbReference type="Proteomes" id="UP000242715"/>
    </source>
</evidence>
<proteinExistence type="inferred from homology"/>
<keyword evidence="5" id="KW-1185">Reference proteome</keyword>
<name>A0A2Z6P7M6_TRISU</name>
<dbReference type="Pfam" id="PF17862">
    <property type="entry name" value="AAA_lid_3"/>
    <property type="match status" value="1"/>
</dbReference>
<dbReference type="EMBL" id="DF973716">
    <property type="protein sequence ID" value="GAU38457.1"/>
    <property type="molecule type" value="Genomic_DNA"/>
</dbReference>
<keyword evidence="1" id="KW-0547">Nucleotide-binding</keyword>
<evidence type="ECO:0000259" key="2">
    <source>
        <dbReference type="Pfam" id="PF00004"/>
    </source>
</evidence>
<reference evidence="5" key="1">
    <citation type="journal article" date="2017" name="Front. Plant Sci.">
        <title>Climate Clever Clovers: New Paradigm to Reduce the Environmental Footprint of Ruminants by Breeding Low Methanogenic Forages Utilizing Haplotype Variation.</title>
        <authorList>
            <person name="Kaur P."/>
            <person name="Appels R."/>
            <person name="Bayer P.E."/>
            <person name="Keeble-Gagnere G."/>
            <person name="Wang J."/>
            <person name="Hirakawa H."/>
            <person name="Shirasawa K."/>
            <person name="Vercoe P."/>
            <person name="Stefanova K."/>
            <person name="Durmic Z."/>
            <person name="Nichols P."/>
            <person name="Revell C."/>
            <person name="Isobe S.N."/>
            <person name="Edwards D."/>
            <person name="Erskine W."/>
        </authorList>
    </citation>
    <scope>NUCLEOTIDE SEQUENCE [LARGE SCALE GENOMIC DNA]</scope>
    <source>
        <strain evidence="5">cv. Daliak</strain>
    </source>
</reference>
<dbReference type="Proteomes" id="UP000242715">
    <property type="component" value="Unassembled WGS sequence"/>
</dbReference>
<dbReference type="InterPro" id="IPR027417">
    <property type="entry name" value="P-loop_NTPase"/>
</dbReference>
<dbReference type="PROSITE" id="PS00674">
    <property type="entry name" value="AAA"/>
    <property type="match status" value="1"/>
</dbReference>
<feature type="domain" description="AAA ATPase AAA+ lid" evidence="3">
    <location>
        <begin position="172"/>
        <end position="210"/>
    </location>
</feature>
<dbReference type="OrthoDB" id="1685060at2759"/>
<keyword evidence="1" id="KW-0067">ATP-binding</keyword>
<dbReference type="GO" id="GO:0016887">
    <property type="term" value="F:ATP hydrolysis activity"/>
    <property type="evidence" value="ECO:0007669"/>
    <property type="project" value="InterPro"/>
</dbReference>
<dbReference type="GO" id="GO:0005524">
    <property type="term" value="F:ATP binding"/>
    <property type="evidence" value="ECO:0007669"/>
    <property type="project" value="UniProtKB-KW"/>
</dbReference>
<evidence type="ECO:0008006" key="6">
    <source>
        <dbReference type="Google" id="ProtNLM"/>
    </source>
</evidence>